<dbReference type="InterPro" id="IPR025714">
    <property type="entry name" value="Methyltranfer_dom"/>
</dbReference>
<evidence type="ECO:0000259" key="1">
    <source>
        <dbReference type="Pfam" id="PF13847"/>
    </source>
</evidence>
<dbReference type="EMBL" id="MWUU01000002">
    <property type="protein sequence ID" value="PCF56752.1"/>
    <property type="molecule type" value="Genomic_DNA"/>
</dbReference>
<evidence type="ECO:0000313" key="2">
    <source>
        <dbReference type="EMBL" id="PCF56752.1"/>
    </source>
</evidence>
<keyword evidence="2" id="KW-0808">Transferase</keyword>
<name>A0A2A4H004_9STAP</name>
<dbReference type="Proteomes" id="UP000218335">
    <property type="component" value="Unassembled WGS sequence"/>
</dbReference>
<protein>
    <submittedName>
        <fullName evidence="2">50S rRNA methyltransferase</fullName>
    </submittedName>
</protein>
<dbReference type="Gene3D" id="3.40.50.150">
    <property type="entry name" value="Vaccinia Virus protein VP39"/>
    <property type="match status" value="1"/>
</dbReference>
<evidence type="ECO:0000313" key="3">
    <source>
        <dbReference type="Proteomes" id="UP000218335"/>
    </source>
</evidence>
<dbReference type="CDD" id="cd02440">
    <property type="entry name" value="AdoMet_MTases"/>
    <property type="match status" value="1"/>
</dbReference>
<dbReference type="RefSeq" id="WP_096591325.1">
    <property type="nucleotide sequence ID" value="NZ_MWRM01000006.1"/>
</dbReference>
<dbReference type="InterPro" id="IPR029063">
    <property type="entry name" value="SAM-dependent_MTases_sf"/>
</dbReference>
<dbReference type="GO" id="GO:0008168">
    <property type="term" value="F:methyltransferase activity"/>
    <property type="evidence" value="ECO:0007669"/>
    <property type="project" value="UniProtKB-KW"/>
</dbReference>
<keyword evidence="2" id="KW-0489">Methyltransferase</keyword>
<dbReference type="AlphaFoldDB" id="A0A2A4H004"/>
<comment type="caution">
    <text evidence="2">The sequence shown here is derived from an EMBL/GenBank/DDBJ whole genome shotgun (WGS) entry which is preliminary data.</text>
</comment>
<organism evidence="2 3">
    <name type="scientific">Staphylococcus delphini</name>
    <dbReference type="NCBI Taxonomy" id="53344"/>
    <lineage>
        <taxon>Bacteria</taxon>
        <taxon>Bacillati</taxon>
        <taxon>Bacillota</taxon>
        <taxon>Bacilli</taxon>
        <taxon>Bacillales</taxon>
        <taxon>Staphylococcaceae</taxon>
        <taxon>Staphylococcus</taxon>
        <taxon>Staphylococcus intermedius group</taxon>
    </lineage>
</organism>
<reference evidence="2 3" key="1">
    <citation type="journal article" date="2017" name="PLoS ONE">
        <title>Development of a real-time PCR for detection of Staphylococcus pseudintermedius using a novel automated comparison of whole-genome sequences.</title>
        <authorList>
            <person name="Verstappen K.M."/>
            <person name="Huijbregts L."/>
            <person name="Spaninks M."/>
            <person name="Wagenaar J.A."/>
            <person name="Fluit A.C."/>
            <person name="Duim B."/>
        </authorList>
    </citation>
    <scope>NUCLEOTIDE SEQUENCE [LARGE SCALE GENOMIC DNA]</scope>
    <source>
        <strain evidence="2 3">215070706401-1</strain>
    </source>
</reference>
<dbReference type="Pfam" id="PF13847">
    <property type="entry name" value="Methyltransf_31"/>
    <property type="match status" value="1"/>
</dbReference>
<dbReference type="SUPFAM" id="SSF53335">
    <property type="entry name" value="S-adenosyl-L-methionine-dependent methyltransferases"/>
    <property type="match status" value="1"/>
</dbReference>
<dbReference type="PANTHER" id="PTHR43861">
    <property type="entry name" value="TRANS-ACONITATE 2-METHYLTRANSFERASE-RELATED"/>
    <property type="match status" value="1"/>
</dbReference>
<dbReference type="GO" id="GO:0032259">
    <property type="term" value="P:methylation"/>
    <property type="evidence" value="ECO:0007669"/>
    <property type="project" value="UniProtKB-KW"/>
</dbReference>
<proteinExistence type="predicted"/>
<sequence length="243" mass="27206">MQGRNDFIERLLESAGIKAGMRVLDVGCATGEVTQIVAKSVGETGEVIGVDMNQNLLDIAENHNHAPNVQFINADLYQLPESLGQFDVIVGRRILMYLPDVPQILTLLKSRLNSKGILCFQESDAINGGVGAESLPEHQQAIQRVWSTIQQEGGDMHIGQKLYKLFLQAGMTDVHVHAEALIQTSDNNDLQWLTEMMLPRMVQHKVVSEDFPLDAWKQAMDREARQHQAAFIRDMPYGIFGRK</sequence>
<accession>A0A2A4H004</accession>
<feature type="domain" description="Methyltransferase" evidence="1">
    <location>
        <begin position="17"/>
        <end position="166"/>
    </location>
</feature>
<gene>
    <name evidence="2" type="ORF">B5C08_01585</name>
</gene>